<accession>A0A7S4RD83</accession>
<dbReference type="PANTHER" id="PTHR12570:SF9">
    <property type="entry name" value="MAGNESIUM TRANSPORTER NIPA8-RELATED"/>
    <property type="match status" value="1"/>
</dbReference>
<evidence type="ECO:0000256" key="4">
    <source>
        <dbReference type="ARBA" id="ARBA00023136"/>
    </source>
</evidence>
<feature type="transmembrane region" description="Helical" evidence="6">
    <location>
        <begin position="190"/>
        <end position="209"/>
    </location>
</feature>
<evidence type="ECO:0000256" key="6">
    <source>
        <dbReference type="SAM" id="Phobius"/>
    </source>
</evidence>
<keyword evidence="4 6" id="KW-0472">Membrane</keyword>
<feature type="transmembrane region" description="Helical" evidence="6">
    <location>
        <begin position="147"/>
        <end position="169"/>
    </location>
</feature>
<evidence type="ECO:0000256" key="3">
    <source>
        <dbReference type="ARBA" id="ARBA00022989"/>
    </source>
</evidence>
<dbReference type="Pfam" id="PF05653">
    <property type="entry name" value="Mg_trans_NIPA"/>
    <property type="match status" value="1"/>
</dbReference>
<feature type="transmembrane region" description="Helical" evidence="6">
    <location>
        <begin position="259"/>
        <end position="284"/>
    </location>
</feature>
<proteinExistence type="predicted"/>
<dbReference type="GO" id="GO:0016020">
    <property type="term" value="C:membrane"/>
    <property type="evidence" value="ECO:0007669"/>
    <property type="project" value="UniProtKB-SubCell"/>
</dbReference>
<evidence type="ECO:0008006" key="8">
    <source>
        <dbReference type="Google" id="ProtNLM"/>
    </source>
</evidence>
<dbReference type="InterPro" id="IPR008521">
    <property type="entry name" value="Mg_trans_NIPA"/>
</dbReference>
<keyword evidence="2 6" id="KW-0812">Transmembrane</keyword>
<feature type="transmembrane region" description="Helical" evidence="6">
    <location>
        <begin position="290"/>
        <end position="314"/>
    </location>
</feature>
<name>A0A7S4RD83_9STRA</name>
<evidence type="ECO:0000256" key="2">
    <source>
        <dbReference type="ARBA" id="ARBA00022692"/>
    </source>
</evidence>
<keyword evidence="3 6" id="KW-1133">Transmembrane helix</keyword>
<evidence type="ECO:0000256" key="1">
    <source>
        <dbReference type="ARBA" id="ARBA00004141"/>
    </source>
</evidence>
<feature type="transmembrane region" description="Helical" evidence="6">
    <location>
        <begin position="6"/>
        <end position="25"/>
    </location>
</feature>
<feature type="transmembrane region" description="Helical" evidence="6">
    <location>
        <begin position="53"/>
        <end position="75"/>
    </location>
</feature>
<dbReference type="PANTHER" id="PTHR12570">
    <property type="match status" value="1"/>
</dbReference>
<dbReference type="EMBL" id="HBNS01021287">
    <property type="protein sequence ID" value="CAE4610995.1"/>
    <property type="molecule type" value="Transcribed_RNA"/>
</dbReference>
<sequence>MEPLWFVGVAIYIGGTMGESLGANLQRGSLMREQLKAEEDPLYEMPSKRDQPMWLTGFIVFVLAGISKSLALFFASQTMLAPLQLFLFLFNAIFANVLNQEPFNWFGLDGLATFLVMTGVVMGVWGAPKVNHQYSDEQMIELMSHSSFISFSSVASFFIIALYSAKYFILSYCDGHPQNIPQEKGYLRTILNMSYGSLAGAFGGVNVTLTKTVFALMVGQYQEDGLRGVIYSPLCYIVTSILISTYILQVIVTVNGLEVASAIIVISAQAVTEEVVVTLGGILYFEDYMYFTVVGWGIFMAGTFLAIVSVIFLSHLRLHAGDEKALDGEESTPLFTRRINAATDSLSPTNSLSPRNGPNGLFPMNGHSAGELP</sequence>
<dbReference type="GO" id="GO:0015095">
    <property type="term" value="F:magnesium ion transmembrane transporter activity"/>
    <property type="evidence" value="ECO:0007669"/>
    <property type="project" value="InterPro"/>
</dbReference>
<feature type="transmembrane region" description="Helical" evidence="6">
    <location>
        <begin position="105"/>
        <end position="127"/>
    </location>
</feature>
<organism evidence="7">
    <name type="scientific">Ditylum brightwellii</name>
    <dbReference type="NCBI Taxonomy" id="49249"/>
    <lineage>
        <taxon>Eukaryota</taxon>
        <taxon>Sar</taxon>
        <taxon>Stramenopiles</taxon>
        <taxon>Ochrophyta</taxon>
        <taxon>Bacillariophyta</taxon>
        <taxon>Mediophyceae</taxon>
        <taxon>Lithodesmiophycidae</taxon>
        <taxon>Lithodesmiales</taxon>
        <taxon>Lithodesmiaceae</taxon>
        <taxon>Ditylum</taxon>
    </lineage>
</organism>
<protein>
    <recommendedName>
        <fullName evidence="8">Magnesium transporter</fullName>
    </recommendedName>
</protein>
<feature type="transmembrane region" description="Helical" evidence="6">
    <location>
        <begin position="229"/>
        <end position="252"/>
    </location>
</feature>
<feature type="region of interest" description="Disordered" evidence="5">
    <location>
        <begin position="345"/>
        <end position="373"/>
    </location>
</feature>
<dbReference type="AlphaFoldDB" id="A0A7S4RD83"/>
<evidence type="ECO:0000256" key="5">
    <source>
        <dbReference type="SAM" id="MobiDB-lite"/>
    </source>
</evidence>
<reference evidence="7" key="1">
    <citation type="submission" date="2021-01" db="EMBL/GenBank/DDBJ databases">
        <authorList>
            <person name="Corre E."/>
            <person name="Pelletier E."/>
            <person name="Niang G."/>
            <person name="Scheremetjew M."/>
            <person name="Finn R."/>
            <person name="Kale V."/>
            <person name="Holt S."/>
            <person name="Cochrane G."/>
            <person name="Meng A."/>
            <person name="Brown T."/>
            <person name="Cohen L."/>
        </authorList>
    </citation>
    <scope>NUCLEOTIDE SEQUENCE</scope>
    <source>
        <strain evidence="7">GSO104</strain>
    </source>
</reference>
<comment type="subcellular location">
    <subcellularLocation>
        <location evidence="1">Membrane</location>
        <topology evidence="1">Multi-pass membrane protein</topology>
    </subcellularLocation>
</comment>
<feature type="compositionally biased region" description="Polar residues" evidence="5">
    <location>
        <begin position="345"/>
        <end position="356"/>
    </location>
</feature>
<feature type="transmembrane region" description="Helical" evidence="6">
    <location>
        <begin position="81"/>
        <end position="98"/>
    </location>
</feature>
<gene>
    <name evidence="7" type="ORF">DBRI00130_LOCUS16875</name>
</gene>
<evidence type="ECO:0000313" key="7">
    <source>
        <dbReference type="EMBL" id="CAE4610995.1"/>
    </source>
</evidence>